<dbReference type="GO" id="GO:0006412">
    <property type="term" value="P:translation"/>
    <property type="evidence" value="ECO:0007669"/>
    <property type="project" value="UniProtKB-UniRule"/>
</dbReference>
<dbReference type="FunFam" id="3.30.1370.30:FF:000002">
    <property type="entry name" value="30S ribosomal protein S8"/>
    <property type="match status" value="1"/>
</dbReference>
<evidence type="ECO:0000256" key="5">
    <source>
        <dbReference type="ARBA" id="ARBA00023274"/>
    </source>
</evidence>
<evidence type="ECO:0000256" key="1">
    <source>
        <dbReference type="ARBA" id="ARBA00006471"/>
    </source>
</evidence>
<evidence type="ECO:0000256" key="8">
    <source>
        <dbReference type="HAMAP-Rule" id="MF_01302"/>
    </source>
</evidence>
<dbReference type="GO" id="GO:0019843">
    <property type="term" value="F:rRNA binding"/>
    <property type="evidence" value="ECO:0007669"/>
    <property type="project" value="UniProtKB-UniRule"/>
</dbReference>
<evidence type="ECO:0000256" key="2">
    <source>
        <dbReference type="ARBA" id="ARBA00022730"/>
    </source>
</evidence>
<proteinExistence type="inferred from homology"/>
<dbReference type="GO" id="GO:1990904">
    <property type="term" value="C:ribonucleoprotein complex"/>
    <property type="evidence" value="ECO:0007669"/>
    <property type="project" value="UniProtKB-KW"/>
</dbReference>
<dbReference type="SUPFAM" id="SSF56047">
    <property type="entry name" value="Ribosomal protein S8"/>
    <property type="match status" value="1"/>
</dbReference>
<accession>W6TEJ0</accession>
<evidence type="ECO:0000313" key="11">
    <source>
        <dbReference type="Proteomes" id="UP000019112"/>
    </source>
</evidence>
<dbReference type="FunFam" id="3.30.1490.10:FF:000001">
    <property type="entry name" value="30S ribosomal protein S8"/>
    <property type="match status" value="1"/>
</dbReference>
<dbReference type="GO" id="GO:0005737">
    <property type="term" value="C:cytoplasm"/>
    <property type="evidence" value="ECO:0007669"/>
    <property type="project" value="UniProtKB-ARBA"/>
</dbReference>
<organism evidence="10 11">
    <name type="scientific">Holospora obtusa F1</name>
    <dbReference type="NCBI Taxonomy" id="1399147"/>
    <lineage>
        <taxon>Bacteria</taxon>
        <taxon>Pseudomonadati</taxon>
        <taxon>Pseudomonadota</taxon>
        <taxon>Alphaproteobacteria</taxon>
        <taxon>Holosporales</taxon>
        <taxon>Holosporaceae</taxon>
        <taxon>Holospora</taxon>
    </lineage>
</organism>
<dbReference type="NCBIfam" id="NF001109">
    <property type="entry name" value="PRK00136.1"/>
    <property type="match status" value="1"/>
</dbReference>
<dbReference type="Gene3D" id="3.30.1370.30">
    <property type="match status" value="1"/>
</dbReference>
<protein>
    <recommendedName>
        <fullName evidence="6 8">Small ribosomal subunit protein uS8</fullName>
    </recommendedName>
</protein>
<dbReference type="GO" id="GO:0003735">
    <property type="term" value="F:structural constituent of ribosome"/>
    <property type="evidence" value="ECO:0007669"/>
    <property type="project" value="InterPro"/>
</dbReference>
<name>W6TEJ0_HOLOB</name>
<dbReference type="PANTHER" id="PTHR11758">
    <property type="entry name" value="40S RIBOSOMAL PROTEIN S15A"/>
    <property type="match status" value="1"/>
</dbReference>
<dbReference type="HAMAP" id="MF_01302_B">
    <property type="entry name" value="Ribosomal_uS8_B"/>
    <property type="match status" value="1"/>
</dbReference>
<dbReference type="InterPro" id="IPR035987">
    <property type="entry name" value="Ribosomal_uS8_sf"/>
</dbReference>
<dbReference type="InterPro" id="IPR000630">
    <property type="entry name" value="Ribosomal_uS8"/>
</dbReference>
<keyword evidence="3 8" id="KW-0694">RNA-binding</keyword>
<dbReference type="GO" id="GO:0005840">
    <property type="term" value="C:ribosome"/>
    <property type="evidence" value="ECO:0007669"/>
    <property type="project" value="UniProtKB-KW"/>
</dbReference>
<dbReference type="Proteomes" id="UP000019112">
    <property type="component" value="Unassembled WGS sequence"/>
</dbReference>
<dbReference type="eggNOG" id="COG0096">
    <property type="taxonomic scope" value="Bacteria"/>
</dbReference>
<evidence type="ECO:0000256" key="3">
    <source>
        <dbReference type="ARBA" id="ARBA00022884"/>
    </source>
</evidence>
<keyword evidence="5 8" id="KW-0687">Ribonucleoprotein</keyword>
<gene>
    <name evidence="8" type="primary">rpsH</name>
    <name evidence="10" type="ORF">P618_200588</name>
</gene>
<dbReference type="STRING" id="1399147.P618_200588"/>
<dbReference type="InterPro" id="IPR047863">
    <property type="entry name" value="Ribosomal_uS8_CS"/>
</dbReference>
<reference evidence="10 11" key="1">
    <citation type="journal article" date="2014" name="FEMS Microbiol. Lett.">
        <title>Draft genome sequences of three Holospora species (Holospora obtusa, Holospora undulata, and Holospora elegans), endonuclear symbiotic bacteria of the ciliate Paramecium caudatum.</title>
        <authorList>
            <person name="Dohra H."/>
            <person name="Tanaka K."/>
            <person name="Suzuki T."/>
            <person name="Fujishima M."/>
            <person name="Suzuki H."/>
        </authorList>
    </citation>
    <scope>NUCLEOTIDE SEQUENCE [LARGE SCALE GENOMIC DNA]</scope>
    <source>
        <strain evidence="10 11">F1</strain>
    </source>
</reference>
<dbReference type="EMBL" id="AWTR02000059">
    <property type="protein sequence ID" value="ETZ07194.1"/>
    <property type="molecule type" value="Genomic_DNA"/>
</dbReference>
<keyword evidence="11" id="KW-1185">Reference proteome</keyword>
<comment type="caution">
    <text evidence="10">The sequence shown here is derived from an EMBL/GenBank/DDBJ whole genome shotgun (WGS) entry which is preliminary data.</text>
</comment>
<dbReference type="AlphaFoldDB" id="W6TEJ0"/>
<dbReference type="OrthoDB" id="9802617at2"/>
<comment type="function">
    <text evidence="8">One of the primary rRNA binding proteins, it binds directly to 16S rRNA central domain where it helps coordinate assembly of the platform of the 30S subunit.</text>
</comment>
<comment type="similarity">
    <text evidence="1 8 9">Belongs to the universal ribosomal protein uS8 family.</text>
</comment>
<evidence type="ECO:0000256" key="4">
    <source>
        <dbReference type="ARBA" id="ARBA00022980"/>
    </source>
</evidence>
<evidence type="ECO:0000313" key="10">
    <source>
        <dbReference type="EMBL" id="ETZ07194.1"/>
    </source>
</evidence>
<dbReference type="Gene3D" id="3.30.1490.10">
    <property type="match status" value="1"/>
</dbReference>
<evidence type="ECO:0000256" key="9">
    <source>
        <dbReference type="RuleBase" id="RU003660"/>
    </source>
</evidence>
<sequence>MSFTDPVGDMITRIRNAQKRKKESVLIPVSKLKKSILEVLLQEGYISSYSEQGSSVSSMMFEVRLKYYRFRPVIKEIKRVSKPSVHFYRKLKDKSRVASGLGNSILTTSFGVMSDVKARALGVGGKVLLTVW</sequence>
<dbReference type="Pfam" id="PF00410">
    <property type="entry name" value="Ribosomal_S8"/>
    <property type="match status" value="1"/>
</dbReference>
<keyword evidence="2 8" id="KW-0699">rRNA-binding</keyword>
<keyword evidence="4 8" id="KW-0689">Ribosomal protein</keyword>
<evidence type="ECO:0000256" key="6">
    <source>
        <dbReference type="ARBA" id="ARBA00035258"/>
    </source>
</evidence>
<dbReference type="PROSITE" id="PS00053">
    <property type="entry name" value="RIBOSOMAL_S8"/>
    <property type="match status" value="1"/>
</dbReference>
<dbReference type="RefSeq" id="WP_021827282.1">
    <property type="nucleotide sequence ID" value="NZ_AWTR02000059.1"/>
</dbReference>
<comment type="subunit">
    <text evidence="7 8">Part of the 30S ribosomal subunit. Contacts proteins S5 and S12.</text>
</comment>
<evidence type="ECO:0000256" key="7">
    <source>
        <dbReference type="ARBA" id="ARBA00046740"/>
    </source>
</evidence>